<accession>A0A2P2JGU3</accession>
<dbReference type="AlphaFoldDB" id="A0A2P2JGU3"/>
<organism evidence="1">
    <name type="scientific">Rhizophora mucronata</name>
    <name type="common">Asiatic mangrove</name>
    <dbReference type="NCBI Taxonomy" id="61149"/>
    <lineage>
        <taxon>Eukaryota</taxon>
        <taxon>Viridiplantae</taxon>
        <taxon>Streptophyta</taxon>
        <taxon>Embryophyta</taxon>
        <taxon>Tracheophyta</taxon>
        <taxon>Spermatophyta</taxon>
        <taxon>Magnoliopsida</taxon>
        <taxon>eudicotyledons</taxon>
        <taxon>Gunneridae</taxon>
        <taxon>Pentapetalae</taxon>
        <taxon>rosids</taxon>
        <taxon>fabids</taxon>
        <taxon>Malpighiales</taxon>
        <taxon>Rhizophoraceae</taxon>
        <taxon>Rhizophora</taxon>
    </lineage>
</organism>
<evidence type="ECO:0000313" key="1">
    <source>
        <dbReference type="EMBL" id="MBW92696.1"/>
    </source>
</evidence>
<reference evidence="1" key="1">
    <citation type="submission" date="2018-02" db="EMBL/GenBank/DDBJ databases">
        <title>Rhizophora mucronata_Transcriptome.</title>
        <authorList>
            <person name="Meera S.P."/>
            <person name="Sreeshan A."/>
            <person name="Augustine A."/>
        </authorList>
    </citation>
    <scope>NUCLEOTIDE SEQUENCE</scope>
    <source>
        <tissue evidence="1">Leaf</tissue>
    </source>
</reference>
<proteinExistence type="predicted"/>
<sequence length="41" mass="4812">MMPTILLFLELYTICAVTLCQFGDWFTLIHEILMCVLIKFS</sequence>
<name>A0A2P2JGU3_RHIMU</name>
<protein>
    <submittedName>
        <fullName evidence="1">Uncharacterized protein</fullName>
    </submittedName>
</protein>
<dbReference type="EMBL" id="GGEC01012213">
    <property type="protein sequence ID" value="MBW92696.1"/>
    <property type="molecule type" value="Transcribed_RNA"/>
</dbReference>